<dbReference type="Pfam" id="PF18471">
    <property type="entry name" value="Ribosomal_L27_C"/>
    <property type="match status" value="1"/>
</dbReference>
<dbReference type="GO" id="GO:0006412">
    <property type="term" value="P:translation"/>
    <property type="evidence" value="ECO:0007669"/>
    <property type="project" value="InterPro"/>
</dbReference>
<dbReference type="FunFam" id="2.40.50.100:FF:000042">
    <property type="entry name" value="50S ribosomal protein L27"/>
    <property type="match status" value="1"/>
</dbReference>
<evidence type="ECO:0000256" key="5">
    <source>
        <dbReference type="ARBA" id="ARBA00023128"/>
    </source>
</evidence>
<organism evidence="11 12">
    <name type="scientific">Lachancea lanzarotensis</name>
    <dbReference type="NCBI Taxonomy" id="1245769"/>
    <lineage>
        <taxon>Eukaryota</taxon>
        <taxon>Fungi</taxon>
        <taxon>Dikarya</taxon>
        <taxon>Ascomycota</taxon>
        <taxon>Saccharomycotina</taxon>
        <taxon>Saccharomycetes</taxon>
        <taxon>Saccharomycetales</taxon>
        <taxon>Saccharomycetaceae</taxon>
        <taxon>Lachancea</taxon>
    </lineage>
</organism>
<dbReference type="PRINTS" id="PR00063">
    <property type="entry name" value="RIBOSOMALL27"/>
</dbReference>
<reference evidence="11 12" key="1">
    <citation type="submission" date="2014-12" db="EMBL/GenBank/DDBJ databases">
        <authorList>
            <person name="Neuveglise Cecile"/>
        </authorList>
    </citation>
    <scope>NUCLEOTIDE SEQUENCE [LARGE SCALE GENOMIC DNA]</scope>
    <source>
        <strain evidence="11 12">CBS 12615</strain>
    </source>
</reference>
<comment type="similarity">
    <text evidence="2">Belongs to the bacterial ribosomal protein bL27 family.</text>
</comment>
<evidence type="ECO:0000313" key="11">
    <source>
        <dbReference type="EMBL" id="CEP61733.1"/>
    </source>
</evidence>
<dbReference type="OrthoDB" id="1867012at2759"/>
<evidence type="ECO:0000259" key="10">
    <source>
        <dbReference type="Pfam" id="PF18471"/>
    </source>
</evidence>
<feature type="domain" description="Large ribosomal subunit protein bL27m C-terminal" evidence="10">
    <location>
        <begin position="137"/>
        <end position="373"/>
    </location>
</feature>
<dbReference type="NCBIfam" id="TIGR00062">
    <property type="entry name" value="L27"/>
    <property type="match status" value="1"/>
</dbReference>
<evidence type="ECO:0000256" key="4">
    <source>
        <dbReference type="ARBA" id="ARBA00022980"/>
    </source>
</evidence>
<dbReference type="PANTHER" id="PTHR15893">
    <property type="entry name" value="RIBOSOMAL PROTEIN L27"/>
    <property type="match status" value="1"/>
</dbReference>
<dbReference type="RefSeq" id="XP_022627965.1">
    <property type="nucleotide sequence ID" value="XM_022773496.1"/>
</dbReference>
<keyword evidence="6" id="KW-0687">Ribonucleoprotein</keyword>
<protein>
    <recommendedName>
        <fullName evidence="7">Large ribosomal subunit protein bL27m</fullName>
    </recommendedName>
    <alternativeName>
        <fullName evidence="8">54S ribosomal protein L2, mitochondrial</fullName>
    </alternativeName>
</protein>
<dbReference type="SUPFAM" id="SSF110324">
    <property type="entry name" value="Ribosomal L27 protein-like"/>
    <property type="match status" value="1"/>
</dbReference>
<dbReference type="GeneID" id="34685169"/>
<feature type="region of interest" description="Disordered" evidence="9">
    <location>
        <begin position="31"/>
        <end position="58"/>
    </location>
</feature>
<dbReference type="AlphaFoldDB" id="A0A0C7N531"/>
<dbReference type="InterPro" id="IPR018261">
    <property type="entry name" value="Ribosomal_bL27_CS"/>
</dbReference>
<accession>A0A0C7N531</accession>
<evidence type="ECO:0000256" key="9">
    <source>
        <dbReference type="SAM" id="MobiDB-lite"/>
    </source>
</evidence>
<evidence type="ECO:0000256" key="1">
    <source>
        <dbReference type="ARBA" id="ARBA00004173"/>
    </source>
</evidence>
<comment type="subcellular location">
    <subcellularLocation>
        <location evidence="1">Mitochondrion</location>
    </subcellularLocation>
</comment>
<proteinExistence type="inferred from homology"/>
<dbReference type="GO" id="GO:0033617">
    <property type="term" value="P:mitochondrial respiratory chain complex IV assembly"/>
    <property type="evidence" value="ECO:0007669"/>
    <property type="project" value="EnsemblFungi"/>
</dbReference>
<keyword evidence="4" id="KW-0689">Ribosomal protein</keyword>
<evidence type="ECO:0000256" key="2">
    <source>
        <dbReference type="ARBA" id="ARBA00010797"/>
    </source>
</evidence>
<gene>
    <name evidence="11" type="ORF">LALA0_S03e09648g</name>
</gene>
<dbReference type="PANTHER" id="PTHR15893:SF0">
    <property type="entry name" value="LARGE RIBOSOMAL SUBUNIT PROTEIN BL27M"/>
    <property type="match status" value="1"/>
</dbReference>
<keyword evidence="12" id="KW-1185">Reference proteome</keyword>
<dbReference type="STRING" id="1245769.A0A0C7N531"/>
<name>A0A0C7N531_9SACH</name>
<dbReference type="InterPro" id="IPR001684">
    <property type="entry name" value="Ribosomal_bL27"/>
</dbReference>
<evidence type="ECO:0000256" key="3">
    <source>
        <dbReference type="ARBA" id="ARBA00022946"/>
    </source>
</evidence>
<dbReference type="Gene3D" id="2.40.50.100">
    <property type="match status" value="1"/>
</dbReference>
<dbReference type="GO" id="GO:0005762">
    <property type="term" value="C:mitochondrial large ribosomal subunit"/>
    <property type="evidence" value="ECO:0007669"/>
    <property type="project" value="EnsemblFungi"/>
</dbReference>
<dbReference type="HOGENOM" id="CLU_063752_0_0_1"/>
<evidence type="ECO:0000256" key="6">
    <source>
        <dbReference type="ARBA" id="ARBA00023274"/>
    </source>
</evidence>
<dbReference type="Proteomes" id="UP000054304">
    <property type="component" value="Unassembled WGS sequence"/>
</dbReference>
<dbReference type="GO" id="GO:0003735">
    <property type="term" value="F:structural constituent of ribosome"/>
    <property type="evidence" value="ECO:0007669"/>
    <property type="project" value="EnsemblFungi"/>
</dbReference>
<dbReference type="PROSITE" id="PS00831">
    <property type="entry name" value="RIBOSOMAL_L27"/>
    <property type="match status" value="1"/>
</dbReference>
<sequence length="373" mass="42615">MTLWSSTSLLGLTKARLSYVVNVLQHVRTATKKAAGSRTSMKDSAGRRLGPKKNEGQAVNPGEILMRQRGTKFFPGENVGIGKDHTIFALEPGFVRFYLDPFHPKRKFVGVALKEKSKLPTPHFAPRVRRFGRQLIENPEMAQKESNSLSRKQYLARDSIADGIEKRESSRQAISLQFSKVISDTLDLGFDNNVAGSAVAYLIRLRSSLKNGFNLADAQFYARHYLEQELELQAKRESWTDEVLSTKLRELHGMTTKIDHSTSFNNRLELIKHISQSERGERKAELLKRLSEMKVTTLKEKREMEKLFHSAADFLTRSEEVLIRRRFLKPVLPETEATVANTDKNFNVQKRFNHSRRTIDSIPRAKTAFLSKL</sequence>
<keyword evidence="3" id="KW-0809">Transit peptide</keyword>
<dbReference type="EMBL" id="LN736362">
    <property type="protein sequence ID" value="CEP61733.1"/>
    <property type="molecule type" value="Genomic_DNA"/>
</dbReference>
<dbReference type="InterPro" id="IPR041244">
    <property type="entry name" value="Ribosomal_bL27m_C"/>
</dbReference>
<evidence type="ECO:0000256" key="8">
    <source>
        <dbReference type="ARBA" id="ARBA00035465"/>
    </source>
</evidence>
<evidence type="ECO:0000313" key="12">
    <source>
        <dbReference type="Proteomes" id="UP000054304"/>
    </source>
</evidence>
<evidence type="ECO:0000256" key="7">
    <source>
        <dbReference type="ARBA" id="ARBA00035267"/>
    </source>
</evidence>
<keyword evidence="5" id="KW-0496">Mitochondrion</keyword>
<dbReference type="Pfam" id="PF01016">
    <property type="entry name" value="Ribosomal_L27"/>
    <property type="match status" value="1"/>
</dbReference>